<feature type="compositionally biased region" description="Basic and acidic residues" evidence="1">
    <location>
        <begin position="191"/>
        <end position="203"/>
    </location>
</feature>
<feature type="compositionally biased region" description="Low complexity" evidence="1">
    <location>
        <begin position="245"/>
        <end position="258"/>
    </location>
</feature>
<dbReference type="OrthoDB" id="3799995at2759"/>
<name>A0A6G1J6U8_9PLEO</name>
<protein>
    <submittedName>
        <fullName evidence="2">Uncharacterized protein</fullName>
    </submittedName>
</protein>
<reference evidence="2" key="1">
    <citation type="journal article" date="2020" name="Stud. Mycol.">
        <title>101 Dothideomycetes genomes: a test case for predicting lifestyles and emergence of pathogens.</title>
        <authorList>
            <person name="Haridas S."/>
            <person name="Albert R."/>
            <person name="Binder M."/>
            <person name="Bloem J."/>
            <person name="Labutti K."/>
            <person name="Salamov A."/>
            <person name="Andreopoulos B."/>
            <person name="Baker S."/>
            <person name="Barry K."/>
            <person name="Bills G."/>
            <person name="Bluhm B."/>
            <person name="Cannon C."/>
            <person name="Castanera R."/>
            <person name="Culley D."/>
            <person name="Daum C."/>
            <person name="Ezra D."/>
            <person name="Gonzalez J."/>
            <person name="Henrissat B."/>
            <person name="Kuo A."/>
            <person name="Liang C."/>
            <person name="Lipzen A."/>
            <person name="Lutzoni F."/>
            <person name="Magnuson J."/>
            <person name="Mondo S."/>
            <person name="Nolan M."/>
            <person name="Ohm R."/>
            <person name="Pangilinan J."/>
            <person name="Park H.-J."/>
            <person name="Ramirez L."/>
            <person name="Alfaro M."/>
            <person name="Sun H."/>
            <person name="Tritt A."/>
            <person name="Yoshinaga Y."/>
            <person name="Zwiers L.-H."/>
            <person name="Turgeon B."/>
            <person name="Goodwin S."/>
            <person name="Spatafora J."/>
            <person name="Crous P."/>
            <person name="Grigoriev I."/>
        </authorList>
    </citation>
    <scope>NUCLEOTIDE SEQUENCE</scope>
    <source>
        <strain evidence="2">CBS 122367</strain>
    </source>
</reference>
<proteinExistence type="predicted"/>
<evidence type="ECO:0000256" key="1">
    <source>
        <dbReference type="SAM" id="MobiDB-lite"/>
    </source>
</evidence>
<sequence>MDRFTREQICYSDARYGSQPKTPSKRSRSPAAKANRRGSFEVQLLRNITKPLKCAKKRAIDSQQHATPPGSIWECPRCKLRSDNLHSAMAHFEKSCYKSCDECCAEGVHGCNTIVQEPREPCSECSGAGKACTKRTGKLRDCPPVCCAPGAPDPNQTPESAQPVVAKKRKSPSTPKDTQQPATKRHVPAPFKHEYQDAGERNSKSPTPRGYGYAPPPNAVSKSRSAGYQPNLHRHSSHGYTVGQLFSHPLQSPLSPLPTMHIPANPNNQ</sequence>
<feature type="region of interest" description="Disordered" evidence="1">
    <location>
        <begin position="14"/>
        <end position="38"/>
    </location>
</feature>
<accession>A0A6G1J6U8</accession>
<keyword evidence="3" id="KW-1185">Reference proteome</keyword>
<feature type="compositionally biased region" description="Polar residues" evidence="1">
    <location>
        <begin position="172"/>
        <end position="182"/>
    </location>
</feature>
<feature type="region of interest" description="Disordered" evidence="1">
    <location>
        <begin position="153"/>
        <end position="269"/>
    </location>
</feature>
<gene>
    <name evidence="2" type="ORF">K458DRAFT_210284</name>
</gene>
<organism evidence="2 3">
    <name type="scientific">Lentithecium fluviatile CBS 122367</name>
    <dbReference type="NCBI Taxonomy" id="1168545"/>
    <lineage>
        <taxon>Eukaryota</taxon>
        <taxon>Fungi</taxon>
        <taxon>Dikarya</taxon>
        <taxon>Ascomycota</taxon>
        <taxon>Pezizomycotina</taxon>
        <taxon>Dothideomycetes</taxon>
        <taxon>Pleosporomycetidae</taxon>
        <taxon>Pleosporales</taxon>
        <taxon>Massarineae</taxon>
        <taxon>Lentitheciaceae</taxon>
        <taxon>Lentithecium</taxon>
    </lineage>
</organism>
<dbReference type="Proteomes" id="UP000799291">
    <property type="component" value="Unassembled WGS sequence"/>
</dbReference>
<evidence type="ECO:0000313" key="2">
    <source>
        <dbReference type="EMBL" id="KAF2686274.1"/>
    </source>
</evidence>
<dbReference type="EMBL" id="MU005577">
    <property type="protein sequence ID" value="KAF2686274.1"/>
    <property type="molecule type" value="Genomic_DNA"/>
</dbReference>
<dbReference type="AlphaFoldDB" id="A0A6G1J6U8"/>
<evidence type="ECO:0000313" key="3">
    <source>
        <dbReference type="Proteomes" id="UP000799291"/>
    </source>
</evidence>